<dbReference type="InterPro" id="IPR023214">
    <property type="entry name" value="HAD_sf"/>
</dbReference>
<dbReference type="GO" id="GO:0016787">
    <property type="term" value="F:hydrolase activity"/>
    <property type="evidence" value="ECO:0007669"/>
    <property type="project" value="UniProtKB-KW"/>
</dbReference>
<evidence type="ECO:0000256" key="3">
    <source>
        <dbReference type="ARBA" id="ARBA00022842"/>
    </source>
</evidence>
<dbReference type="EMBL" id="LUKF01000019">
    <property type="protein sequence ID" value="KYG60675.1"/>
    <property type="molecule type" value="Genomic_DNA"/>
</dbReference>
<reference evidence="4 5" key="1">
    <citation type="submission" date="2016-03" db="EMBL/GenBank/DDBJ databases">
        <authorList>
            <person name="Ploux O."/>
        </authorList>
    </citation>
    <scope>NUCLEOTIDE SEQUENCE [LARGE SCALE GENOMIC DNA]</scope>
    <source>
        <strain evidence="4 5">BER2</strain>
    </source>
</reference>
<evidence type="ECO:0000256" key="1">
    <source>
        <dbReference type="ARBA" id="ARBA00022723"/>
    </source>
</evidence>
<dbReference type="Proteomes" id="UP000075391">
    <property type="component" value="Unassembled WGS sequence"/>
</dbReference>
<keyword evidence="3" id="KW-0460">Magnesium</keyword>
<gene>
    <name evidence="4" type="ORF">AZI85_11800</name>
</gene>
<dbReference type="SUPFAM" id="SSF56784">
    <property type="entry name" value="HAD-like"/>
    <property type="match status" value="1"/>
</dbReference>
<name>A0A150WC87_BDEBC</name>
<dbReference type="PANTHER" id="PTHR43344">
    <property type="entry name" value="PHOSPHOSERINE PHOSPHATASE"/>
    <property type="match status" value="1"/>
</dbReference>
<dbReference type="GO" id="GO:0046872">
    <property type="term" value="F:metal ion binding"/>
    <property type="evidence" value="ECO:0007669"/>
    <property type="project" value="UniProtKB-KW"/>
</dbReference>
<dbReference type="InterPro" id="IPR050582">
    <property type="entry name" value="HAD-like_SerB"/>
</dbReference>
<organism evidence="4 5">
    <name type="scientific">Bdellovibrio bacteriovorus</name>
    <dbReference type="NCBI Taxonomy" id="959"/>
    <lineage>
        <taxon>Bacteria</taxon>
        <taxon>Pseudomonadati</taxon>
        <taxon>Bdellovibrionota</taxon>
        <taxon>Bdellovibrionia</taxon>
        <taxon>Bdellovibrionales</taxon>
        <taxon>Pseudobdellovibrionaceae</taxon>
        <taxon>Bdellovibrio</taxon>
    </lineage>
</organism>
<keyword evidence="1" id="KW-0479">Metal-binding</keyword>
<dbReference type="NCBIfam" id="TIGR01488">
    <property type="entry name" value="HAD-SF-IB"/>
    <property type="match status" value="1"/>
</dbReference>
<dbReference type="AlphaFoldDB" id="A0A150WC87"/>
<evidence type="ECO:0000313" key="4">
    <source>
        <dbReference type="EMBL" id="KYG60675.1"/>
    </source>
</evidence>
<dbReference type="RefSeq" id="WP_063244943.1">
    <property type="nucleotide sequence ID" value="NZ_LUKF01000019.1"/>
</dbReference>
<protein>
    <submittedName>
        <fullName evidence="4">Haloacid dehalogenase</fullName>
    </submittedName>
</protein>
<comment type="caution">
    <text evidence="4">The sequence shown here is derived from an EMBL/GenBank/DDBJ whole genome shotgun (WGS) entry which is preliminary data.</text>
</comment>
<accession>A0A150WC87</accession>
<sequence length="248" mass="28187">MKYKDYSIEIWNRINTTLDQVLKEDSAPIAAFDADGTLWDIDLGETFFHYQIDNKLVDLPPHAWNHYESMKAEDPQKAYLWLAQICKGQKLEQVHEWARQAVKDQAPLPIFLEQKRLIDLFLSRGVQIFVVTASVKWAVEPGAEMLGLKKENVIGVETTIENGLITETQKGLITYRQGKVDALLQHTDGKKPFFASGNTMGDFQLLQSATHLGLAVSAASRDDKLFKTEHELQQHAVTHSWLSHRFIG</sequence>
<keyword evidence="2" id="KW-0378">Hydrolase</keyword>
<dbReference type="Gene3D" id="3.40.50.1000">
    <property type="entry name" value="HAD superfamily/HAD-like"/>
    <property type="match status" value="1"/>
</dbReference>
<dbReference type="Pfam" id="PF12710">
    <property type="entry name" value="HAD"/>
    <property type="match status" value="1"/>
</dbReference>
<evidence type="ECO:0000256" key="2">
    <source>
        <dbReference type="ARBA" id="ARBA00022801"/>
    </source>
</evidence>
<dbReference type="PANTHER" id="PTHR43344:SF13">
    <property type="entry name" value="PHOSPHATASE RV3661-RELATED"/>
    <property type="match status" value="1"/>
</dbReference>
<evidence type="ECO:0000313" key="5">
    <source>
        <dbReference type="Proteomes" id="UP000075391"/>
    </source>
</evidence>
<dbReference type="OrthoDB" id="5290570at2"/>
<proteinExistence type="predicted"/>
<dbReference type="InterPro" id="IPR036412">
    <property type="entry name" value="HAD-like_sf"/>
</dbReference>